<dbReference type="Proteomes" id="UP000016584">
    <property type="component" value="Unassembled WGS sequence"/>
</dbReference>
<keyword evidence="2" id="KW-0677">Repeat</keyword>
<evidence type="ECO:0000313" key="4">
    <source>
        <dbReference type="Proteomes" id="UP000016584"/>
    </source>
</evidence>
<dbReference type="SUPFAM" id="SSF52058">
    <property type="entry name" value="L domain-like"/>
    <property type="match status" value="1"/>
</dbReference>
<dbReference type="PROSITE" id="PS51450">
    <property type="entry name" value="LRR"/>
    <property type="match status" value="1"/>
</dbReference>
<keyword evidence="1" id="KW-0433">Leucine-rich repeat</keyword>
<dbReference type="eggNOG" id="COG4886">
    <property type="taxonomic scope" value="Bacteria"/>
</dbReference>
<dbReference type="AlphaFoldDB" id="U2HQ23"/>
<gene>
    <name evidence="3" type="ORF">M472_01310</name>
</gene>
<dbReference type="STRING" id="1346330.M472_01310"/>
<organism evidence="3 4">
    <name type="scientific">Sphingobacterium paucimobilis HER1398</name>
    <dbReference type="NCBI Taxonomy" id="1346330"/>
    <lineage>
        <taxon>Bacteria</taxon>
        <taxon>Pseudomonadati</taxon>
        <taxon>Bacteroidota</taxon>
        <taxon>Sphingobacteriia</taxon>
        <taxon>Sphingobacteriales</taxon>
        <taxon>Sphingobacteriaceae</taxon>
        <taxon>Sphingobacterium</taxon>
    </lineage>
</organism>
<protein>
    <recommendedName>
        <fullName evidence="5">Leucine-rich repeat domain-containing protein</fullName>
    </recommendedName>
</protein>
<dbReference type="InterPro" id="IPR032675">
    <property type="entry name" value="LRR_dom_sf"/>
</dbReference>
<sequence>MFNAYIKRELYRMKDIEFEEYWNSLSLLWQANISHGLGNDYSLRGKIPSSFEEFDKVKQLDLSQHANLEPLSYFANLEALSLSAWTDIDYTNLSKCINLKELELANTDISDLNWISPLKKLKKLRISKTSIKSIAPLSTLPELQKIDISETEIDDWKPLESIPKLSELYAIHCNTAIDLDTVSKLKNLKLLDIRGNEIESLDFIAALKKIKCIWDVDCNDSNYEILKTLPKLNQIGCRKEVFEEIKDWFADRKMYYNVEGKEITLA</sequence>
<dbReference type="Gene3D" id="3.80.10.10">
    <property type="entry name" value="Ribonuclease Inhibitor"/>
    <property type="match status" value="1"/>
</dbReference>
<dbReference type="InterPro" id="IPR025875">
    <property type="entry name" value="Leu-rich_rpt_4"/>
</dbReference>
<dbReference type="PATRIC" id="fig|1346330.5.peg.4127"/>
<accession>U2HQ23</accession>
<keyword evidence="4" id="KW-1185">Reference proteome</keyword>
<name>U2HQ23_9SPHI</name>
<dbReference type="InterPro" id="IPR050836">
    <property type="entry name" value="SDS22/Internalin_LRR"/>
</dbReference>
<evidence type="ECO:0000256" key="2">
    <source>
        <dbReference type="ARBA" id="ARBA00022737"/>
    </source>
</evidence>
<evidence type="ECO:0000313" key="3">
    <source>
        <dbReference type="EMBL" id="ERJ57395.1"/>
    </source>
</evidence>
<dbReference type="InterPro" id="IPR001611">
    <property type="entry name" value="Leu-rich_rpt"/>
</dbReference>
<comment type="caution">
    <text evidence="3">The sequence shown here is derived from an EMBL/GenBank/DDBJ whole genome shotgun (WGS) entry which is preliminary data.</text>
</comment>
<dbReference type="PANTHER" id="PTHR46652:SF3">
    <property type="entry name" value="LEUCINE-RICH REPEAT-CONTAINING PROTEIN 9"/>
    <property type="match status" value="1"/>
</dbReference>
<evidence type="ECO:0008006" key="5">
    <source>
        <dbReference type="Google" id="ProtNLM"/>
    </source>
</evidence>
<proteinExistence type="predicted"/>
<dbReference type="PANTHER" id="PTHR46652">
    <property type="entry name" value="LEUCINE-RICH REPEAT AND IQ DOMAIN-CONTAINING PROTEIN 1-RELATED"/>
    <property type="match status" value="1"/>
</dbReference>
<dbReference type="Pfam" id="PF12799">
    <property type="entry name" value="LRR_4"/>
    <property type="match status" value="1"/>
</dbReference>
<evidence type="ECO:0000256" key="1">
    <source>
        <dbReference type="ARBA" id="ARBA00022614"/>
    </source>
</evidence>
<dbReference type="EMBL" id="ATDL01000022">
    <property type="protein sequence ID" value="ERJ57395.1"/>
    <property type="molecule type" value="Genomic_DNA"/>
</dbReference>
<reference evidence="3 4" key="1">
    <citation type="journal article" date="2013" name="Genome Announc.">
        <title>The Draft Genome Sequence of Sphingomonas paucimobilis Strain HER1398 (Proteobacteria), Host to the Giant PAU Phage, Indicates That It Is a Member of the Genus Sphingobacterium (Bacteroidetes).</title>
        <authorList>
            <person name="White R.A.III."/>
            <person name="Suttle C.A."/>
        </authorList>
    </citation>
    <scope>NUCLEOTIDE SEQUENCE [LARGE SCALE GENOMIC DNA]</scope>
    <source>
        <strain evidence="3 4">HER1398</strain>
    </source>
</reference>